<evidence type="ECO:0000259" key="5">
    <source>
        <dbReference type="Pfam" id="PF25944"/>
    </source>
</evidence>
<dbReference type="GO" id="GO:0030313">
    <property type="term" value="C:cell envelope"/>
    <property type="evidence" value="ECO:0007669"/>
    <property type="project" value="UniProtKB-SubCell"/>
</dbReference>
<reference evidence="6" key="2">
    <citation type="submission" date="2021-04" db="EMBL/GenBank/DDBJ databases">
        <authorList>
            <person name="Gilroy R."/>
        </authorList>
    </citation>
    <scope>NUCLEOTIDE SEQUENCE</scope>
    <source>
        <strain evidence="6">ChiHjej12B11-16260</strain>
    </source>
</reference>
<evidence type="ECO:0000259" key="3">
    <source>
        <dbReference type="Pfam" id="PF25876"/>
    </source>
</evidence>
<evidence type="ECO:0000256" key="1">
    <source>
        <dbReference type="ARBA" id="ARBA00009477"/>
    </source>
</evidence>
<dbReference type="Gene3D" id="2.40.50.100">
    <property type="match status" value="1"/>
</dbReference>
<proteinExistence type="inferred from homology"/>
<feature type="domain" description="Multidrug resistance protein MdtA-like barrel-sandwich hybrid" evidence="4">
    <location>
        <begin position="56"/>
        <end position="196"/>
    </location>
</feature>
<feature type="domain" description="Multidrug resistance protein MdtA-like alpha-helical hairpin" evidence="3">
    <location>
        <begin position="96"/>
        <end position="165"/>
    </location>
</feature>
<evidence type="ECO:0000313" key="7">
    <source>
        <dbReference type="Proteomes" id="UP000824246"/>
    </source>
</evidence>
<dbReference type="Gene3D" id="2.40.420.20">
    <property type="match status" value="1"/>
</dbReference>
<feature type="domain" description="Multidrug resistance protein MdtA-like beta-barrel" evidence="5">
    <location>
        <begin position="204"/>
        <end position="287"/>
    </location>
</feature>
<reference evidence="6" key="1">
    <citation type="journal article" date="2021" name="PeerJ">
        <title>Extensive microbial diversity within the chicken gut microbiome revealed by metagenomics and culture.</title>
        <authorList>
            <person name="Gilroy R."/>
            <person name="Ravi A."/>
            <person name="Getino M."/>
            <person name="Pursley I."/>
            <person name="Horton D.L."/>
            <person name="Alikhan N.F."/>
            <person name="Baker D."/>
            <person name="Gharbi K."/>
            <person name="Hall N."/>
            <person name="Watson M."/>
            <person name="Adriaenssens E.M."/>
            <person name="Foster-Nyarko E."/>
            <person name="Jarju S."/>
            <person name="Secka A."/>
            <person name="Antonio M."/>
            <person name="Oren A."/>
            <person name="Chaudhuri R.R."/>
            <person name="La Ragione R."/>
            <person name="Hildebrand F."/>
            <person name="Pallen M.J."/>
        </authorList>
    </citation>
    <scope>NUCLEOTIDE SEQUENCE</scope>
    <source>
        <strain evidence="6">ChiHjej12B11-16260</strain>
    </source>
</reference>
<dbReference type="InterPro" id="IPR058626">
    <property type="entry name" value="MdtA-like_b-barrel"/>
</dbReference>
<keyword evidence="2" id="KW-0175">Coiled coil</keyword>
<dbReference type="Pfam" id="PF25876">
    <property type="entry name" value="HH_MFP_RND"/>
    <property type="match status" value="1"/>
</dbReference>
<dbReference type="InterPro" id="IPR058624">
    <property type="entry name" value="MdtA-like_HH"/>
</dbReference>
<evidence type="ECO:0000259" key="4">
    <source>
        <dbReference type="Pfam" id="PF25917"/>
    </source>
</evidence>
<dbReference type="PANTHER" id="PTHR30158:SF23">
    <property type="entry name" value="MULTIDRUG RESISTANCE PROTEIN MEXA"/>
    <property type="match status" value="1"/>
</dbReference>
<comment type="caution">
    <text evidence="6">The sequence shown here is derived from an EMBL/GenBank/DDBJ whole genome shotgun (WGS) entry which is preliminary data.</text>
</comment>
<dbReference type="EMBL" id="DXFB01000095">
    <property type="protein sequence ID" value="HIX45275.1"/>
    <property type="molecule type" value="Genomic_DNA"/>
</dbReference>
<feature type="coiled-coil region" evidence="2">
    <location>
        <begin position="96"/>
        <end position="161"/>
    </location>
</feature>
<dbReference type="InterPro" id="IPR058625">
    <property type="entry name" value="MdtA-like_BSH"/>
</dbReference>
<dbReference type="Proteomes" id="UP000824246">
    <property type="component" value="Unassembled WGS sequence"/>
</dbReference>
<evidence type="ECO:0000256" key="2">
    <source>
        <dbReference type="SAM" id="Coils"/>
    </source>
</evidence>
<protein>
    <submittedName>
        <fullName evidence="6">Efflux RND transporter periplasmic adaptor subunit</fullName>
    </submittedName>
</protein>
<sequence length="367" mass="39448">MKLKELIVLSACLLLFAGCKQETRQVEGSGYKLMELKTSDRELSVKYSTTLQGRQDVEIRPQVSGTITQVLVKEGAKVRKGQTLFVIDPVPYEAALQTAKAAVATAEANVATAELNLEGRQQLYDQQVISDFELRTSQNNLRTAEAALAQAQAEEVNAANSLSYTQVTSPVDGVAGITSYRVGALVSSSIADPLVNVSDNSVVYAYFSMGEKQVLSLTRQYGSLQNALDSMPAVELQLNDGSLYGTKGKIDVISGIVDRQTGAVSLRAIFDNKDGRLMSGGSANVIIPYEKKDCIVIPQEATFEIQDKIYAYKVVDGKAESVLLTVFEINDGREYIVESGLAVGDVIVAEGAGLLREGTVVSNQAAE</sequence>
<dbReference type="InterPro" id="IPR006143">
    <property type="entry name" value="RND_pump_MFP"/>
</dbReference>
<dbReference type="NCBIfam" id="TIGR01730">
    <property type="entry name" value="RND_mfp"/>
    <property type="match status" value="1"/>
</dbReference>
<dbReference type="Pfam" id="PF25944">
    <property type="entry name" value="Beta-barrel_RND"/>
    <property type="match status" value="1"/>
</dbReference>
<organism evidence="6 7">
    <name type="scientific">Candidatus Barnesiella excrementipullorum</name>
    <dbReference type="NCBI Taxonomy" id="2838479"/>
    <lineage>
        <taxon>Bacteria</taxon>
        <taxon>Pseudomonadati</taxon>
        <taxon>Bacteroidota</taxon>
        <taxon>Bacteroidia</taxon>
        <taxon>Bacteroidales</taxon>
        <taxon>Barnesiellaceae</taxon>
        <taxon>Barnesiella</taxon>
    </lineage>
</organism>
<dbReference type="SUPFAM" id="SSF111369">
    <property type="entry name" value="HlyD-like secretion proteins"/>
    <property type="match status" value="1"/>
</dbReference>
<dbReference type="GO" id="GO:0046677">
    <property type="term" value="P:response to antibiotic"/>
    <property type="evidence" value="ECO:0007669"/>
    <property type="project" value="TreeGrafter"/>
</dbReference>
<dbReference type="Gene3D" id="1.10.287.470">
    <property type="entry name" value="Helix hairpin bin"/>
    <property type="match status" value="1"/>
</dbReference>
<dbReference type="PANTHER" id="PTHR30158">
    <property type="entry name" value="ACRA/E-RELATED COMPONENT OF DRUG EFFLUX TRANSPORTER"/>
    <property type="match status" value="1"/>
</dbReference>
<dbReference type="GO" id="GO:0022857">
    <property type="term" value="F:transmembrane transporter activity"/>
    <property type="evidence" value="ECO:0007669"/>
    <property type="project" value="InterPro"/>
</dbReference>
<dbReference type="AlphaFoldDB" id="A0A9D1VQU0"/>
<accession>A0A9D1VQU0</accession>
<name>A0A9D1VQU0_9BACT</name>
<comment type="similarity">
    <text evidence="1">Belongs to the membrane fusion protein (MFP) (TC 8.A.1) family.</text>
</comment>
<dbReference type="GO" id="GO:0005886">
    <property type="term" value="C:plasma membrane"/>
    <property type="evidence" value="ECO:0007669"/>
    <property type="project" value="TreeGrafter"/>
</dbReference>
<dbReference type="Pfam" id="PF25917">
    <property type="entry name" value="BSH_RND"/>
    <property type="match status" value="1"/>
</dbReference>
<evidence type="ECO:0000313" key="6">
    <source>
        <dbReference type="EMBL" id="HIX45275.1"/>
    </source>
</evidence>
<gene>
    <name evidence="6" type="ORF">H9982_03545</name>
</gene>
<dbReference type="PROSITE" id="PS51257">
    <property type="entry name" value="PROKAR_LIPOPROTEIN"/>
    <property type="match status" value="1"/>
</dbReference>
<dbReference type="Gene3D" id="2.40.30.170">
    <property type="match status" value="1"/>
</dbReference>